<keyword evidence="2" id="KW-1185">Reference proteome</keyword>
<comment type="caution">
    <text evidence="1">The sequence shown here is derived from an EMBL/GenBank/DDBJ whole genome shotgun (WGS) entry which is preliminary data.</text>
</comment>
<evidence type="ECO:0000313" key="2">
    <source>
        <dbReference type="Proteomes" id="UP001498398"/>
    </source>
</evidence>
<dbReference type="EMBL" id="JBANRG010000041">
    <property type="protein sequence ID" value="KAK7447410.1"/>
    <property type="molecule type" value="Genomic_DNA"/>
</dbReference>
<sequence length="87" mass="9766">MLRLFAYIEDATPNPDRTSRFINQLSRAQRSSTSLDFATIRSPEEKESPTAEEMVGAMVWGYGLRSRRPWAPTRLPGTSAVGCDTQM</sequence>
<protein>
    <submittedName>
        <fullName evidence="1">Uncharacterized protein</fullName>
    </submittedName>
</protein>
<evidence type="ECO:0000313" key="1">
    <source>
        <dbReference type="EMBL" id="KAK7447410.1"/>
    </source>
</evidence>
<gene>
    <name evidence="1" type="ORF">VKT23_014119</name>
</gene>
<accession>A0ABR1J1C5</accession>
<proteinExistence type="predicted"/>
<name>A0ABR1J1C5_9AGAR</name>
<reference evidence="1 2" key="1">
    <citation type="submission" date="2024-01" db="EMBL/GenBank/DDBJ databases">
        <title>A draft genome for the cacao thread blight pathogen Marasmiellus scandens.</title>
        <authorList>
            <person name="Baruah I.K."/>
            <person name="Leung J."/>
            <person name="Bukari Y."/>
            <person name="Amoako-Attah I."/>
            <person name="Meinhardt L.W."/>
            <person name="Bailey B.A."/>
            <person name="Cohen S.P."/>
        </authorList>
    </citation>
    <scope>NUCLEOTIDE SEQUENCE [LARGE SCALE GENOMIC DNA]</scope>
    <source>
        <strain evidence="1 2">GH-19</strain>
    </source>
</reference>
<organism evidence="1 2">
    <name type="scientific">Marasmiellus scandens</name>
    <dbReference type="NCBI Taxonomy" id="2682957"/>
    <lineage>
        <taxon>Eukaryota</taxon>
        <taxon>Fungi</taxon>
        <taxon>Dikarya</taxon>
        <taxon>Basidiomycota</taxon>
        <taxon>Agaricomycotina</taxon>
        <taxon>Agaricomycetes</taxon>
        <taxon>Agaricomycetidae</taxon>
        <taxon>Agaricales</taxon>
        <taxon>Marasmiineae</taxon>
        <taxon>Omphalotaceae</taxon>
        <taxon>Marasmiellus</taxon>
    </lineage>
</organism>
<dbReference type="Proteomes" id="UP001498398">
    <property type="component" value="Unassembled WGS sequence"/>
</dbReference>